<gene>
    <name evidence="1" type="ORF">NE237_025138</name>
</gene>
<dbReference type="OrthoDB" id="1668874at2759"/>
<dbReference type="EMBL" id="JAMYWD010000010">
    <property type="protein sequence ID" value="KAJ4958027.1"/>
    <property type="molecule type" value="Genomic_DNA"/>
</dbReference>
<keyword evidence="2" id="KW-1185">Reference proteome</keyword>
<sequence length="191" mass="21301">MGAEGVPKLKLKPKPKREFRGRITNLRKEEGEAVAILGRIDLRKEDGRRYKRKIELRFVNKSFKTQTVLFSEAAICENKFQTIKPSLICDLKRFTGSKQNDATSSKSLAMDGFFIPLCKDIGDQRFSDTGSHASSGPMEFKDNKGVDPGLFNSQGIYPQPPGAPYLAGKKYGTICTFSKSTLSIMHFNSPI</sequence>
<proteinExistence type="predicted"/>
<evidence type="ECO:0000313" key="2">
    <source>
        <dbReference type="Proteomes" id="UP001141806"/>
    </source>
</evidence>
<comment type="caution">
    <text evidence="1">The sequence shown here is derived from an EMBL/GenBank/DDBJ whole genome shotgun (WGS) entry which is preliminary data.</text>
</comment>
<dbReference type="AlphaFoldDB" id="A0A9Q0H1C4"/>
<accession>A0A9Q0H1C4</accession>
<evidence type="ECO:0000313" key="1">
    <source>
        <dbReference type="EMBL" id="KAJ4958027.1"/>
    </source>
</evidence>
<protein>
    <submittedName>
        <fullName evidence="1">Uncharacterized protein</fullName>
    </submittedName>
</protein>
<dbReference type="Proteomes" id="UP001141806">
    <property type="component" value="Unassembled WGS sequence"/>
</dbReference>
<name>A0A9Q0H1C4_9MAGN</name>
<organism evidence="1 2">
    <name type="scientific">Protea cynaroides</name>
    <dbReference type="NCBI Taxonomy" id="273540"/>
    <lineage>
        <taxon>Eukaryota</taxon>
        <taxon>Viridiplantae</taxon>
        <taxon>Streptophyta</taxon>
        <taxon>Embryophyta</taxon>
        <taxon>Tracheophyta</taxon>
        <taxon>Spermatophyta</taxon>
        <taxon>Magnoliopsida</taxon>
        <taxon>Proteales</taxon>
        <taxon>Proteaceae</taxon>
        <taxon>Protea</taxon>
    </lineage>
</organism>
<reference evidence="1" key="1">
    <citation type="journal article" date="2023" name="Plant J.">
        <title>The genome of the king protea, Protea cynaroides.</title>
        <authorList>
            <person name="Chang J."/>
            <person name="Duong T.A."/>
            <person name="Schoeman C."/>
            <person name="Ma X."/>
            <person name="Roodt D."/>
            <person name="Barker N."/>
            <person name="Li Z."/>
            <person name="Van de Peer Y."/>
            <person name="Mizrachi E."/>
        </authorList>
    </citation>
    <scope>NUCLEOTIDE SEQUENCE</scope>
    <source>
        <tissue evidence="1">Young leaves</tissue>
    </source>
</reference>